<feature type="compositionally biased region" description="Basic residues" evidence="1">
    <location>
        <begin position="273"/>
        <end position="287"/>
    </location>
</feature>
<reference evidence="3 4" key="1">
    <citation type="journal article" date="2024" name="G3 (Bethesda)">
        <title>Genome assembly of Hibiscus sabdariffa L. provides insights into metabolisms of medicinal natural products.</title>
        <authorList>
            <person name="Kim T."/>
        </authorList>
    </citation>
    <scope>NUCLEOTIDE SEQUENCE [LARGE SCALE GENOMIC DNA]</scope>
    <source>
        <strain evidence="3">TK-2024</strain>
        <tissue evidence="3">Old leaves</tissue>
    </source>
</reference>
<name>A0ABR2G279_9ROSI</name>
<dbReference type="EMBL" id="JBBPBM010000003">
    <property type="protein sequence ID" value="KAK8593151.1"/>
    <property type="molecule type" value="Genomic_DNA"/>
</dbReference>
<feature type="compositionally biased region" description="Polar residues" evidence="1">
    <location>
        <begin position="1"/>
        <end position="16"/>
    </location>
</feature>
<dbReference type="InterPro" id="IPR026960">
    <property type="entry name" value="RVT-Znf"/>
</dbReference>
<evidence type="ECO:0000259" key="2">
    <source>
        <dbReference type="Pfam" id="PF13966"/>
    </source>
</evidence>
<proteinExistence type="predicted"/>
<organism evidence="3 4">
    <name type="scientific">Hibiscus sabdariffa</name>
    <name type="common">roselle</name>
    <dbReference type="NCBI Taxonomy" id="183260"/>
    <lineage>
        <taxon>Eukaryota</taxon>
        <taxon>Viridiplantae</taxon>
        <taxon>Streptophyta</taxon>
        <taxon>Embryophyta</taxon>
        <taxon>Tracheophyta</taxon>
        <taxon>Spermatophyta</taxon>
        <taxon>Magnoliopsida</taxon>
        <taxon>eudicotyledons</taxon>
        <taxon>Gunneridae</taxon>
        <taxon>Pentapetalae</taxon>
        <taxon>rosids</taxon>
        <taxon>malvids</taxon>
        <taxon>Malvales</taxon>
        <taxon>Malvaceae</taxon>
        <taxon>Malvoideae</taxon>
        <taxon>Hibiscus</taxon>
    </lineage>
</organism>
<sequence length="605" mass="67051">MLRVFSESSVPTNSLPPSVGTDVIRPNADPLDPGRIVDSLGDATSVMDVSGPAVSPALPSYKDTLMASEPFLRRAAADITNEEEVVLLEGDVTRSDVNGLISIQFSERVQVMEYEALPAICFDYGLYGYVKDIFPSSVHNLDASRWSSHVEPIAPSMTESFGPWIMVERRQCRHQRKDSGRVPSTGPLVVQESRFNPIFEDDTSDVSNLPVTLPAVLLPASVTFDSAVTSVEVNPTSPIVPMTISNDPMTVVNDLMPHALSPRSKELVSNRPKLSKQHTPPKQRSPPKQRTSPAQPRFAPFPRPPSKFNKSKHTAAVLLENDDPNVQGANPSSLPLPPSEPPGVSVSMGGISSVAISMSPKRAAQFFQGLYTDSGTVSSHFPYTGCFPRVSQPLLDSLASVPTMSENLFWLVGNGHDVHLRNDTWVPTLGPLRSWANSVSPSINHLRFEDLLSDDGQWNVDSFLEHMHLSAIPHIMEVLPPFCDMSRDIVVWNLTPTGSFSVASAYEYLVDSTWDAHASKWSHVWSFHVSQHIRLFLWLVLHQRLMTNVERVRRGLSSDRSCSCCGCYNESILHILRDCPPTKCLWQSIIRRVDHNVFFQSPLEF</sequence>
<accession>A0ABR2G279</accession>
<feature type="region of interest" description="Disordered" evidence="1">
    <location>
        <begin position="263"/>
        <end position="309"/>
    </location>
</feature>
<protein>
    <recommendedName>
        <fullName evidence="2">Reverse transcriptase zinc-binding domain-containing protein</fullName>
    </recommendedName>
</protein>
<dbReference type="Proteomes" id="UP001472677">
    <property type="component" value="Unassembled WGS sequence"/>
</dbReference>
<feature type="domain" description="Reverse transcriptase zinc-binding" evidence="2">
    <location>
        <begin position="500"/>
        <end position="586"/>
    </location>
</feature>
<feature type="region of interest" description="Disordered" evidence="1">
    <location>
        <begin position="322"/>
        <end position="345"/>
    </location>
</feature>
<evidence type="ECO:0000313" key="4">
    <source>
        <dbReference type="Proteomes" id="UP001472677"/>
    </source>
</evidence>
<dbReference type="Pfam" id="PF13966">
    <property type="entry name" value="zf-RVT"/>
    <property type="match status" value="1"/>
</dbReference>
<feature type="region of interest" description="Disordered" evidence="1">
    <location>
        <begin position="1"/>
        <end position="27"/>
    </location>
</feature>
<keyword evidence="4" id="KW-1185">Reference proteome</keyword>
<comment type="caution">
    <text evidence="3">The sequence shown here is derived from an EMBL/GenBank/DDBJ whole genome shotgun (WGS) entry which is preliminary data.</text>
</comment>
<gene>
    <name evidence="3" type="ORF">V6N12_045236</name>
</gene>
<evidence type="ECO:0000313" key="3">
    <source>
        <dbReference type="EMBL" id="KAK8593151.1"/>
    </source>
</evidence>
<evidence type="ECO:0000256" key="1">
    <source>
        <dbReference type="SAM" id="MobiDB-lite"/>
    </source>
</evidence>